<evidence type="ECO:0000256" key="1">
    <source>
        <dbReference type="ARBA" id="ARBA00023015"/>
    </source>
</evidence>
<evidence type="ECO:0000256" key="3">
    <source>
        <dbReference type="ARBA" id="ARBA00023163"/>
    </source>
</evidence>
<dbReference type="GO" id="GO:0003677">
    <property type="term" value="F:DNA binding"/>
    <property type="evidence" value="ECO:0007669"/>
    <property type="project" value="UniProtKB-KW"/>
</dbReference>
<gene>
    <name evidence="5" type="ORF">ADM99_00735</name>
</gene>
<dbReference type="PANTHER" id="PTHR43537">
    <property type="entry name" value="TRANSCRIPTIONAL REGULATOR, GNTR FAMILY"/>
    <property type="match status" value="1"/>
</dbReference>
<evidence type="ECO:0000313" key="5">
    <source>
        <dbReference type="EMBL" id="KPL74657.1"/>
    </source>
</evidence>
<sequence>MTGNYLNPFLIFLADPKNKEGCRLPSLSELSKTTQTSIPSLREQLEVARAFGFVDVRPKTGIRKNKYRFTPAVTASLGYAIKEDSGLFDSFADLRKHIEAAYFEEAAALLTNEDIQILDELIISAKTKLNNKPVEIPFYEHKQFHLLMYSRLNNPFVTGLLEAYWQMYEDAGLNRYTEFEYQVRVWNYHDKIVASIRSGEFSNSKKALLEHMILLQQRPEIRQTKNTFE</sequence>
<keyword evidence="1" id="KW-0805">Transcription regulation</keyword>
<dbReference type="STRING" id="229920.ADM99_00735"/>
<evidence type="ECO:0000313" key="6">
    <source>
        <dbReference type="Proteomes" id="UP000050430"/>
    </source>
</evidence>
<dbReference type="Gene3D" id="1.10.10.10">
    <property type="entry name" value="Winged helix-like DNA-binding domain superfamily/Winged helix DNA-binding domain"/>
    <property type="match status" value="1"/>
</dbReference>
<dbReference type="SUPFAM" id="SSF48008">
    <property type="entry name" value="GntR ligand-binding domain-like"/>
    <property type="match status" value="1"/>
</dbReference>
<protein>
    <recommendedName>
        <fullName evidence="4">GntR C-terminal domain-containing protein</fullName>
    </recommendedName>
</protein>
<organism evidence="5 6">
    <name type="scientific">Leptolinea tardivitalis</name>
    <dbReference type="NCBI Taxonomy" id="229920"/>
    <lineage>
        <taxon>Bacteria</taxon>
        <taxon>Bacillati</taxon>
        <taxon>Chloroflexota</taxon>
        <taxon>Anaerolineae</taxon>
        <taxon>Anaerolineales</taxon>
        <taxon>Anaerolineaceae</taxon>
        <taxon>Leptolinea</taxon>
    </lineage>
</organism>
<keyword evidence="2" id="KW-0238">DNA-binding</keyword>
<dbReference type="Gene3D" id="1.20.120.530">
    <property type="entry name" value="GntR ligand-binding domain-like"/>
    <property type="match status" value="1"/>
</dbReference>
<dbReference type="EMBL" id="LGCK01000002">
    <property type="protein sequence ID" value="KPL74657.1"/>
    <property type="molecule type" value="Genomic_DNA"/>
</dbReference>
<keyword evidence="3" id="KW-0804">Transcription</keyword>
<dbReference type="AlphaFoldDB" id="A0A0P6XH36"/>
<accession>A0A0P6XH36</accession>
<name>A0A0P6XH36_9CHLR</name>
<dbReference type="InterPro" id="IPR008920">
    <property type="entry name" value="TF_FadR/GntR_C"/>
</dbReference>
<proteinExistence type="predicted"/>
<dbReference type="RefSeq" id="WP_062423347.1">
    <property type="nucleotide sequence ID" value="NZ_BBYA01000014.1"/>
</dbReference>
<dbReference type="InterPro" id="IPR011711">
    <property type="entry name" value="GntR_C"/>
</dbReference>
<evidence type="ECO:0000256" key="2">
    <source>
        <dbReference type="ARBA" id="ARBA00023125"/>
    </source>
</evidence>
<dbReference type="OrthoDB" id="158369at2"/>
<keyword evidence="6" id="KW-1185">Reference proteome</keyword>
<reference evidence="5 6" key="1">
    <citation type="submission" date="2015-07" db="EMBL/GenBank/DDBJ databases">
        <title>Genome sequence of Leptolinea tardivitalis DSM 16556.</title>
        <authorList>
            <person name="Hemp J."/>
            <person name="Ward L.M."/>
            <person name="Pace L.A."/>
            <person name="Fischer W.W."/>
        </authorList>
    </citation>
    <scope>NUCLEOTIDE SEQUENCE [LARGE SCALE GENOMIC DNA]</scope>
    <source>
        <strain evidence="5 6">YMTK-2</strain>
    </source>
</reference>
<dbReference type="InterPro" id="IPR036388">
    <property type="entry name" value="WH-like_DNA-bd_sf"/>
</dbReference>
<feature type="domain" description="GntR C-terminal" evidence="4">
    <location>
        <begin position="93"/>
        <end position="212"/>
    </location>
</feature>
<evidence type="ECO:0000259" key="4">
    <source>
        <dbReference type="Pfam" id="PF07729"/>
    </source>
</evidence>
<comment type="caution">
    <text evidence="5">The sequence shown here is derived from an EMBL/GenBank/DDBJ whole genome shotgun (WGS) entry which is preliminary data.</text>
</comment>
<dbReference type="Proteomes" id="UP000050430">
    <property type="component" value="Unassembled WGS sequence"/>
</dbReference>
<dbReference type="Pfam" id="PF07729">
    <property type="entry name" value="FCD"/>
    <property type="match status" value="1"/>
</dbReference>
<dbReference type="PANTHER" id="PTHR43537:SF5">
    <property type="entry name" value="UXU OPERON TRANSCRIPTIONAL REGULATOR"/>
    <property type="match status" value="1"/>
</dbReference>